<proteinExistence type="predicted"/>
<accession>K7Z669</accession>
<sequence>MLWKHQHDRDVMTLLNTMQLSSSLSFFRAGYESVDIIKIMQL</sequence>
<dbReference type="HOGENOM" id="CLU_3248779_0_0_5"/>
<evidence type="ECO:0000313" key="2">
    <source>
        <dbReference type="Proteomes" id="UP000010077"/>
    </source>
</evidence>
<dbReference type="Proteomes" id="UP000010077">
    <property type="component" value="Chromosome"/>
</dbReference>
<name>K7Z669_9PROT</name>
<protein>
    <submittedName>
        <fullName evidence="1">Uncharacterized protein</fullName>
    </submittedName>
</protein>
<organism evidence="1 2">
    <name type="scientific">Candidatus Endolissoclinum faulkneri L2</name>
    <dbReference type="NCBI Taxonomy" id="1193729"/>
    <lineage>
        <taxon>Bacteria</taxon>
        <taxon>Pseudomonadati</taxon>
        <taxon>Pseudomonadota</taxon>
        <taxon>Alphaproteobacteria</taxon>
        <taxon>Rhodospirillales</taxon>
        <taxon>Rhodospirillaceae</taxon>
        <taxon>Candidatus Endolissoclinum</taxon>
    </lineage>
</organism>
<dbReference type="AlphaFoldDB" id="K7Z669"/>
<reference evidence="1 2" key="1">
    <citation type="journal article" date="2012" name="Proc. Natl. Acad. Sci. U.S.A.">
        <title>Genome streamlining and chemical defense in a coral reef symbiosis.</title>
        <authorList>
            <person name="Kwan J.C."/>
            <person name="Donia M.S."/>
            <person name="Han A.W."/>
            <person name="Hirose E."/>
            <person name="Haygood M.G."/>
            <person name="Schmidt E.W."/>
        </authorList>
    </citation>
    <scope>NUCLEOTIDE SEQUENCE [LARGE SCALE GENOMIC DNA]</scope>
    <source>
        <strain evidence="1 2">L2</strain>
    </source>
</reference>
<evidence type="ECO:0000313" key="1">
    <source>
        <dbReference type="EMBL" id="AFX99683.1"/>
    </source>
</evidence>
<keyword evidence="2" id="KW-1185">Reference proteome</keyword>
<gene>
    <name evidence="1" type="ORF">A1OE_1514</name>
</gene>
<dbReference type="EMBL" id="CP003539">
    <property type="protein sequence ID" value="AFX99683.1"/>
    <property type="molecule type" value="Genomic_DNA"/>
</dbReference>
<dbReference type="KEGG" id="thal:A1OE_1514"/>